<dbReference type="GO" id="GO:0005525">
    <property type="term" value="F:GTP binding"/>
    <property type="evidence" value="ECO:0007669"/>
    <property type="project" value="InterPro"/>
</dbReference>
<dbReference type="PANTHER" id="PTHR42698:SF1">
    <property type="entry name" value="GTPASE ERA, MITOCHONDRIAL"/>
    <property type="match status" value="1"/>
</dbReference>
<dbReference type="InterPro" id="IPR027417">
    <property type="entry name" value="P-loop_NTPase"/>
</dbReference>
<dbReference type="Proteomes" id="UP001225576">
    <property type="component" value="Unassembled WGS sequence"/>
</dbReference>
<dbReference type="Pfam" id="PF00350">
    <property type="entry name" value="Dynamin_N"/>
    <property type="match status" value="1"/>
</dbReference>
<protein>
    <submittedName>
        <fullName evidence="2">Dynamin family protein</fullName>
    </submittedName>
</protein>
<dbReference type="PANTHER" id="PTHR42698">
    <property type="entry name" value="GTPASE ERA"/>
    <property type="match status" value="1"/>
</dbReference>
<dbReference type="Gene3D" id="3.40.50.300">
    <property type="entry name" value="P-loop containing nucleotide triphosphate hydrolases"/>
    <property type="match status" value="1"/>
</dbReference>
<name>A0AAW6ZNB4_9ACTO</name>
<dbReference type="CDD" id="cd00882">
    <property type="entry name" value="Ras_like_GTPase"/>
    <property type="match status" value="1"/>
</dbReference>
<dbReference type="SUPFAM" id="SSF52540">
    <property type="entry name" value="P-loop containing nucleoside triphosphate hydrolases"/>
    <property type="match status" value="1"/>
</dbReference>
<dbReference type="EMBL" id="JASPDQ010000033">
    <property type="protein sequence ID" value="MDK8602718.1"/>
    <property type="molecule type" value="Genomic_DNA"/>
</dbReference>
<proteinExistence type="predicted"/>
<sequence length="514" mass="54820">MSTPAFSRASLAGLVTRTIDELRKVELPLEMPGARELMESRQQLLTQLESRILPHLHSDELPAVIVFGGSSGAGKSTLVNSLIGREVSPASVLRPTTRTPVMIMHPSDFPKMESHALAKMGKYEPVDSGIEGIVIVDAPDLDSVDDANRALSSRLIDAADLWVFVTTASRYGDAVAWDTLQVANARGVTCAVVLDRVPASALSVVRRDLAERMGRMGLAESPLFIVPDAGAHEGLLPEEYVADLRQWLEVVARTKAAHSLVARTTAATLPQLRRDLLVLADAVEAQEHALTDLKDKAVEGAHAPLEKLATNIEHGRFGQGAPTTSWLSLASTGGPLAGMVAGRKPNVFGRRSGTRDRAMTTVFDAVATSVGVALTQGLTAARANVDQAWAFDVVNTSDLRQRANERLDLDAIAQRAVDAWKADLLAKYVPDNPWLGKSGQAALLGAAAAGISGARKAAENLGAKAEVREAREDLSARVRGAMDELVAAYTGVVNEIDVGDAASLRLRATEFLHR</sequence>
<evidence type="ECO:0000313" key="2">
    <source>
        <dbReference type="EMBL" id="MDK8602718.1"/>
    </source>
</evidence>
<evidence type="ECO:0000259" key="1">
    <source>
        <dbReference type="Pfam" id="PF00350"/>
    </source>
</evidence>
<organism evidence="2 3">
    <name type="scientific">Trueperella bernardiae</name>
    <dbReference type="NCBI Taxonomy" id="59561"/>
    <lineage>
        <taxon>Bacteria</taxon>
        <taxon>Bacillati</taxon>
        <taxon>Actinomycetota</taxon>
        <taxon>Actinomycetes</taxon>
        <taxon>Actinomycetales</taxon>
        <taxon>Actinomycetaceae</taxon>
        <taxon>Trueperella</taxon>
    </lineage>
</organism>
<reference evidence="2" key="1">
    <citation type="submission" date="2023-05" db="EMBL/GenBank/DDBJ databases">
        <title>Genomic Catalog of Human Bladder Bacteria.</title>
        <authorList>
            <person name="Du J."/>
        </authorList>
    </citation>
    <scope>NUCLEOTIDE SEQUENCE</scope>
    <source>
        <strain evidence="2">UMB1304A</strain>
    </source>
</reference>
<dbReference type="GO" id="GO:0043024">
    <property type="term" value="F:ribosomal small subunit binding"/>
    <property type="evidence" value="ECO:0007669"/>
    <property type="project" value="TreeGrafter"/>
</dbReference>
<dbReference type="GO" id="GO:0019843">
    <property type="term" value="F:rRNA binding"/>
    <property type="evidence" value="ECO:0007669"/>
    <property type="project" value="TreeGrafter"/>
</dbReference>
<dbReference type="InterPro" id="IPR045063">
    <property type="entry name" value="Dynamin_N"/>
</dbReference>
<evidence type="ECO:0000313" key="3">
    <source>
        <dbReference type="Proteomes" id="UP001225576"/>
    </source>
</evidence>
<dbReference type="GO" id="GO:0000028">
    <property type="term" value="P:ribosomal small subunit assembly"/>
    <property type="evidence" value="ECO:0007669"/>
    <property type="project" value="TreeGrafter"/>
</dbReference>
<feature type="domain" description="Dynamin N-terminal" evidence="1">
    <location>
        <begin position="65"/>
        <end position="108"/>
    </location>
</feature>
<accession>A0AAW6ZNB4</accession>
<dbReference type="GO" id="GO:0005829">
    <property type="term" value="C:cytosol"/>
    <property type="evidence" value="ECO:0007669"/>
    <property type="project" value="TreeGrafter"/>
</dbReference>
<gene>
    <name evidence="2" type="ORF">QP858_09645</name>
</gene>
<dbReference type="RefSeq" id="WP_285321724.1">
    <property type="nucleotide sequence ID" value="NZ_JASPDQ010000033.1"/>
</dbReference>
<comment type="caution">
    <text evidence="2">The sequence shown here is derived from an EMBL/GenBank/DDBJ whole genome shotgun (WGS) entry which is preliminary data.</text>
</comment>
<dbReference type="InterPro" id="IPR005662">
    <property type="entry name" value="GTPase_Era-like"/>
</dbReference>
<dbReference type="AlphaFoldDB" id="A0AAW6ZNB4"/>